<dbReference type="InterPro" id="IPR001563">
    <property type="entry name" value="Peptidase_S10"/>
</dbReference>
<dbReference type="GO" id="GO:0006508">
    <property type="term" value="P:proteolysis"/>
    <property type="evidence" value="ECO:0007669"/>
    <property type="project" value="InterPro"/>
</dbReference>
<dbReference type="GO" id="GO:0016747">
    <property type="term" value="F:acyltransferase activity, transferring groups other than amino-acyl groups"/>
    <property type="evidence" value="ECO:0007669"/>
    <property type="project" value="TreeGrafter"/>
</dbReference>
<dbReference type="EMBL" id="JAVYJV010000010">
    <property type="protein sequence ID" value="KAK4360376.1"/>
    <property type="molecule type" value="Genomic_DNA"/>
</dbReference>
<sequence>MLFLLRRGREGNYSLGLAIFGKETRTAHLGYIGVGEADEVQLFYYFIKSQSNPKVDPLILWVAGGPGCSALYAVVTEIGPVLFDDKEYDGRLPTLLSNPYAYTKVASIIFLDLPVGAGFSYATTSKANHSNNIQAADHAYQFLRKGYILGNPVTTIPRENNYRVAFTHGMELISGELYEDDCYELPVMWANDDTEREALHVRKIYKNLREPNDLRDIEGHTAPEWTPAECFAMLKMWISYLPL</sequence>
<organism evidence="2 3">
    <name type="scientific">Anisodus tanguticus</name>
    <dbReference type="NCBI Taxonomy" id="243964"/>
    <lineage>
        <taxon>Eukaryota</taxon>
        <taxon>Viridiplantae</taxon>
        <taxon>Streptophyta</taxon>
        <taxon>Embryophyta</taxon>
        <taxon>Tracheophyta</taxon>
        <taxon>Spermatophyta</taxon>
        <taxon>Magnoliopsida</taxon>
        <taxon>eudicotyledons</taxon>
        <taxon>Gunneridae</taxon>
        <taxon>Pentapetalae</taxon>
        <taxon>asterids</taxon>
        <taxon>lamiids</taxon>
        <taxon>Solanales</taxon>
        <taxon>Solanaceae</taxon>
        <taxon>Solanoideae</taxon>
        <taxon>Hyoscyameae</taxon>
        <taxon>Anisodus</taxon>
    </lineage>
</organism>
<proteinExistence type="inferred from homology"/>
<dbReference type="AlphaFoldDB" id="A0AAE1RYW5"/>
<gene>
    <name evidence="2" type="ORF">RND71_019328</name>
</gene>
<dbReference type="GO" id="GO:0004185">
    <property type="term" value="F:serine-type carboxypeptidase activity"/>
    <property type="evidence" value="ECO:0007669"/>
    <property type="project" value="InterPro"/>
</dbReference>
<accession>A0AAE1RYW5</accession>
<dbReference type="InterPro" id="IPR029058">
    <property type="entry name" value="AB_hydrolase_fold"/>
</dbReference>
<dbReference type="PANTHER" id="PTHR11802:SF257">
    <property type="entry name" value="SERINE CARBOXYPEPTIDASE-LIKE 17"/>
    <property type="match status" value="1"/>
</dbReference>
<dbReference type="GO" id="GO:0019748">
    <property type="term" value="P:secondary metabolic process"/>
    <property type="evidence" value="ECO:0007669"/>
    <property type="project" value="TreeGrafter"/>
</dbReference>
<comment type="caution">
    <text evidence="2">The sequence shown here is derived from an EMBL/GenBank/DDBJ whole genome shotgun (WGS) entry which is preliminary data.</text>
</comment>
<dbReference type="Gene3D" id="3.40.50.1820">
    <property type="entry name" value="alpha/beta hydrolase"/>
    <property type="match status" value="1"/>
</dbReference>
<dbReference type="SUPFAM" id="SSF53474">
    <property type="entry name" value="alpha/beta-Hydrolases"/>
    <property type="match status" value="1"/>
</dbReference>
<protein>
    <recommendedName>
        <fullName evidence="4">Serine carboxypeptidase</fullName>
    </recommendedName>
</protein>
<evidence type="ECO:0008006" key="4">
    <source>
        <dbReference type="Google" id="ProtNLM"/>
    </source>
</evidence>
<evidence type="ECO:0000313" key="2">
    <source>
        <dbReference type="EMBL" id="KAK4360376.1"/>
    </source>
</evidence>
<dbReference type="PANTHER" id="PTHR11802">
    <property type="entry name" value="SERINE PROTEASE FAMILY S10 SERINE CARBOXYPEPTIDASE"/>
    <property type="match status" value="1"/>
</dbReference>
<keyword evidence="3" id="KW-1185">Reference proteome</keyword>
<dbReference type="Proteomes" id="UP001291623">
    <property type="component" value="Unassembled WGS sequence"/>
</dbReference>
<comment type="similarity">
    <text evidence="1">Belongs to the peptidase S10 family.</text>
</comment>
<evidence type="ECO:0000256" key="1">
    <source>
        <dbReference type="ARBA" id="ARBA00009431"/>
    </source>
</evidence>
<evidence type="ECO:0000313" key="3">
    <source>
        <dbReference type="Proteomes" id="UP001291623"/>
    </source>
</evidence>
<name>A0AAE1RYW5_9SOLA</name>
<dbReference type="Pfam" id="PF00450">
    <property type="entry name" value="Peptidase_S10"/>
    <property type="match status" value="1"/>
</dbReference>
<reference evidence="2" key="1">
    <citation type="submission" date="2023-12" db="EMBL/GenBank/DDBJ databases">
        <title>Genome assembly of Anisodus tanguticus.</title>
        <authorList>
            <person name="Wang Y.-J."/>
        </authorList>
    </citation>
    <scope>NUCLEOTIDE SEQUENCE</scope>
    <source>
        <strain evidence="2">KB-2021</strain>
        <tissue evidence="2">Leaf</tissue>
    </source>
</reference>